<accession>A0A8M1H7R9</accession>
<organism evidence="1 2">
    <name type="scientific">Betta splendens</name>
    <name type="common">Siamese fighting fish</name>
    <dbReference type="NCBI Taxonomy" id="158456"/>
    <lineage>
        <taxon>Eukaryota</taxon>
        <taxon>Metazoa</taxon>
        <taxon>Chordata</taxon>
        <taxon>Craniata</taxon>
        <taxon>Vertebrata</taxon>
        <taxon>Euteleostomi</taxon>
        <taxon>Actinopterygii</taxon>
        <taxon>Neopterygii</taxon>
        <taxon>Teleostei</taxon>
        <taxon>Neoteleostei</taxon>
        <taxon>Acanthomorphata</taxon>
        <taxon>Anabantaria</taxon>
        <taxon>Anabantiformes</taxon>
        <taxon>Anabantoidei</taxon>
        <taxon>Osphronemidae</taxon>
        <taxon>Betta</taxon>
    </lineage>
</organism>
<dbReference type="AlphaFoldDB" id="A0A8M1H7R9"/>
<dbReference type="PANTHER" id="PTHR31912:SF36">
    <property type="entry name" value="C2H2-TYPE DOMAIN-CONTAINING PROTEIN"/>
    <property type="match status" value="1"/>
</dbReference>
<sequence length="707" mass="81151">MCGSAIAQLQVSGVGQSSLNSFVLSMEEVALEIQSQAKEAALKCVHSQDTSTKAKIEQSFKQLENPFTSLNSDSKRSLYFKEKYKTIEPVEKVLGVRFENRRNRCTGTYDQVVVTDKFAYVPILQTLQSILSNPHLSDIFTSSHTPNDGVYCDIKDGLYMKRHPLFSSKNLALQIQLFYDEFETANPLGSKKGVHKLGGIYFTLRNFPPKLNSCLVNIHLCALFHAQDIKTYGFDTILEPIINDLKVLETDGIEVPVFKSPVHGSIVQVTGDNLGLHGLFGLVESFSARNCCRFCVIDKSDFQTVFCEDDQSVLFRTKDMHEKHCHTLQTNPQLPHVCGVKRSCSLNSLKYFHTIDNFSVDIMHDILEGVAQFEVKLILEYLQKNILTSKQLARRIESFNYGYTERRNRPPAVKLNDGSNDLGLNAIQSWCLLRNMPLIFGDLIESDNEYWHLLLLLEQIVDIVFSPVITYGMTIFLKHIIVDHHRLFKHLFPDRNLLPKHHFMLHYPRCIRNIGPIVHTWCMRYEAKHKFFKTQLKSYKNITKTLAKKHQRYMAMCWESFTQCRLTIGPGKMVQLQDLKEGPEFAVKLNSALSTTVLSVRWVKHYGTEYRPDLLVCVEVTDEMPVFCKIKTILVKDEQILLSGTAVETICFDKHFHSFKIVFRPIQTLKVFSVKDLLYYKTMDVQMAYGSADSSLFIVPYCHLMKL</sequence>
<dbReference type="PANTHER" id="PTHR31912">
    <property type="entry name" value="IP13529P"/>
    <property type="match status" value="1"/>
</dbReference>
<keyword evidence="1" id="KW-1185">Reference proteome</keyword>
<dbReference type="RefSeq" id="XP_055360719.1">
    <property type="nucleotide sequence ID" value="XM_055504744.1"/>
</dbReference>
<evidence type="ECO:0000313" key="2">
    <source>
        <dbReference type="RefSeq" id="XP_040924480.2"/>
    </source>
</evidence>
<reference evidence="2 3" key="1">
    <citation type="submission" date="2025-04" db="UniProtKB">
        <authorList>
            <consortium name="RefSeq"/>
        </authorList>
    </citation>
    <scope>IDENTIFICATION</scope>
</reference>
<gene>
    <name evidence="2 3" type="primary">LOC114846307</name>
</gene>
<dbReference type="RefSeq" id="XP_040924480.2">
    <property type="nucleotide sequence ID" value="XM_041068546.2"/>
</dbReference>
<dbReference type="GeneID" id="114846307"/>
<proteinExistence type="predicted"/>
<name>A0A8M1H7R9_BETSP</name>
<dbReference type="OrthoDB" id="10034966at2759"/>
<protein>
    <submittedName>
        <fullName evidence="2 3">Uncharacterized protein LOC114846307 isoform X1</fullName>
    </submittedName>
</protein>
<dbReference type="Proteomes" id="UP000515150">
    <property type="component" value="Chromosome 19"/>
</dbReference>
<evidence type="ECO:0000313" key="3">
    <source>
        <dbReference type="RefSeq" id="XP_055360719.1"/>
    </source>
</evidence>
<evidence type="ECO:0000313" key="1">
    <source>
        <dbReference type="Proteomes" id="UP000515150"/>
    </source>
</evidence>